<dbReference type="InterPro" id="IPR015655">
    <property type="entry name" value="PP2C"/>
</dbReference>
<dbReference type="SMART" id="SM00332">
    <property type="entry name" value="PP2Cc"/>
    <property type="match status" value="1"/>
</dbReference>
<dbReference type="InterPro" id="IPR000222">
    <property type="entry name" value="PP2C_BS"/>
</dbReference>
<evidence type="ECO:0000256" key="2">
    <source>
        <dbReference type="ARBA" id="ARBA00001946"/>
    </source>
</evidence>
<feature type="domain" description="PPM-type phosphatase" evidence="11">
    <location>
        <begin position="117"/>
        <end position="257"/>
    </location>
</feature>
<name>A0AA38WLF1_9ASTR</name>
<dbReference type="InterPro" id="IPR036457">
    <property type="entry name" value="PPM-type-like_dom_sf"/>
</dbReference>
<evidence type="ECO:0000256" key="8">
    <source>
        <dbReference type="ARBA" id="ARBA00023211"/>
    </source>
</evidence>
<comment type="cofactor">
    <cofactor evidence="1">
        <name>Mn(2+)</name>
        <dbReference type="ChEBI" id="CHEBI:29035"/>
    </cofactor>
</comment>
<evidence type="ECO:0000313" key="13">
    <source>
        <dbReference type="Proteomes" id="UP001172457"/>
    </source>
</evidence>
<comment type="caution">
    <text evidence="12">The sequence shown here is derived from an EMBL/GenBank/DDBJ whole genome shotgun (WGS) entry which is preliminary data.</text>
</comment>
<dbReference type="SUPFAM" id="SSF81606">
    <property type="entry name" value="PP2C-like"/>
    <property type="match status" value="1"/>
</dbReference>
<reference evidence="12" key="1">
    <citation type="submission" date="2023-03" db="EMBL/GenBank/DDBJ databases">
        <title>Chromosome-scale reference genome and RAD-based genetic map of yellow starthistle (Centaurea solstitialis) reveal putative structural variation and QTLs associated with invader traits.</title>
        <authorList>
            <person name="Reatini B."/>
            <person name="Cang F.A."/>
            <person name="Jiang Q."/>
            <person name="Mckibben M.T.W."/>
            <person name="Barker M.S."/>
            <person name="Rieseberg L.H."/>
            <person name="Dlugosch K.M."/>
        </authorList>
    </citation>
    <scope>NUCLEOTIDE SEQUENCE</scope>
    <source>
        <strain evidence="12">CAN-66</strain>
        <tissue evidence="12">Leaf</tissue>
    </source>
</reference>
<protein>
    <recommendedName>
        <fullName evidence="3">protein-serine/threonine phosphatase</fullName>
        <ecNumber evidence="3">3.1.3.16</ecNumber>
    </recommendedName>
</protein>
<evidence type="ECO:0000256" key="5">
    <source>
        <dbReference type="ARBA" id="ARBA00022801"/>
    </source>
</evidence>
<gene>
    <name evidence="12" type="ORF">OSB04_001113</name>
</gene>
<accession>A0AA38WLF1</accession>
<evidence type="ECO:0000256" key="6">
    <source>
        <dbReference type="ARBA" id="ARBA00022842"/>
    </source>
</evidence>
<keyword evidence="5 9" id="KW-0378">Hydrolase</keyword>
<dbReference type="PROSITE" id="PS01032">
    <property type="entry name" value="PPM_1"/>
    <property type="match status" value="1"/>
</dbReference>
<keyword evidence="7 9" id="KW-0904">Protein phosphatase</keyword>
<evidence type="ECO:0000256" key="7">
    <source>
        <dbReference type="ARBA" id="ARBA00022912"/>
    </source>
</evidence>
<dbReference type="EMBL" id="JARYMX010000001">
    <property type="protein sequence ID" value="KAJ9565147.1"/>
    <property type="molecule type" value="Genomic_DNA"/>
</dbReference>
<keyword evidence="6" id="KW-0460">Magnesium</keyword>
<dbReference type="PANTHER" id="PTHR13832">
    <property type="entry name" value="PROTEIN PHOSPHATASE 2C"/>
    <property type="match status" value="1"/>
</dbReference>
<evidence type="ECO:0000256" key="10">
    <source>
        <dbReference type="SAM" id="MobiDB-lite"/>
    </source>
</evidence>
<sequence>MITVAIPNSPVFSPSVSSSSIYCKSSPESSSSYSPAFKFRIPPASGLVRDSNDGGGGTNSPALSKRKRPAKLAIPVASFGFSGRVGPPRRRRRTGGRRWRLREMGIRFIVREGKERPWRIDSKLWWNLMDNINRYLQVICKAIFQAFFGVFDGHGGPKAAEFAAENLDKNILNEVEKRGEIEIIEAIKQGYMNTDLEFLNQDHRGGSCCLTAIIRDSNLVVSNAGDCRAVVSSGGVATPSPPITAPRDPMKSSESNL</sequence>
<evidence type="ECO:0000256" key="3">
    <source>
        <dbReference type="ARBA" id="ARBA00013081"/>
    </source>
</evidence>
<feature type="region of interest" description="Disordered" evidence="10">
    <location>
        <begin position="47"/>
        <end position="68"/>
    </location>
</feature>
<dbReference type="CDD" id="cd00143">
    <property type="entry name" value="PP2Cc"/>
    <property type="match status" value="1"/>
</dbReference>
<dbReference type="InterPro" id="IPR001932">
    <property type="entry name" value="PPM-type_phosphatase-like_dom"/>
</dbReference>
<dbReference type="Pfam" id="PF00481">
    <property type="entry name" value="PP2C"/>
    <property type="match status" value="1"/>
</dbReference>
<evidence type="ECO:0000256" key="4">
    <source>
        <dbReference type="ARBA" id="ARBA00022723"/>
    </source>
</evidence>
<evidence type="ECO:0000313" key="12">
    <source>
        <dbReference type="EMBL" id="KAJ9565147.1"/>
    </source>
</evidence>
<comment type="cofactor">
    <cofactor evidence="2">
        <name>Mg(2+)</name>
        <dbReference type="ChEBI" id="CHEBI:18420"/>
    </cofactor>
</comment>
<organism evidence="12 13">
    <name type="scientific">Centaurea solstitialis</name>
    <name type="common">yellow star-thistle</name>
    <dbReference type="NCBI Taxonomy" id="347529"/>
    <lineage>
        <taxon>Eukaryota</taxon>
        <taxon>Viridiplantae</taxon>
        <taxon>Streptophyta</taxon>
        <taxon>Embryophyta</taxon>
        <taxon>Tracheophyta</taxon>
        <taxon>Spermatophyta</taxon>
        <taxon>Magnoliopsida</taxon>
        <taxon>eudicotyledons</taxon>
        <taxon>Gunneridae</taxon>
        <taxon>Pentapetalae</taxon>
        <taxon>asterids</taxon>
        <taxon>campanulids</taxon>
        <taxon>Asterales</taxon>
        <taxon>Asteraceae</taxon>
        <taxon>Carduoideae</taxon>
        <taxon>Cardueae</taxon>
        <taxon>Centaureinae</taxon>
        <taxon>Centaurea</taxon>
    </lineage>
</organism>
<dbReference type="AlphaFoldDB" id="A0AA38WLF1"/>
<keyword evidence="8" id="KW-0464">Manganese</keyword>
<evidence type="ECO:0000259" key="11">
    <source>
        <dbReference type="PROSITE" id="PS51746"/>
    </source>
</evidence>
<keyword evidence="13" id="KW-1185">Reference proteome</keyword>
<comment type="similarity">
    <text evidence="9">Belongs to the PP2C family.</text>
</comment>
<feature type="region of interest" description="Disordered" evidence="10">
    <location>
        <begin position="232"/>
        <end position="257"/>
    </location>
</feature>
<evidence type="ECO:0000256" key="9">
    <source>
        <dbReference type="RuleBase" id="RU003465"/>
    </source>
</evidence>
<dbReference type="GO" id="GO:0046872">
    <property type="term" value="F:metal ion binding"/>
    <property type="evidence" value="ECO:0007669"/>
    <property type="project" value="UniProtKB-KW"/>
</dbReference>
<dbReference type="PANTHER" id="PTHR13832:SF777">
    <property type="entry name" value="PROTEIN-SERINE_THREONINE PHOSPHATASE"/>
    <property type="match status" value="1"/>
</dbReference>
<evidence type="ECO:0000256" key="1">
    <source>
        <dbReference type="ARBA" id="ARBA00001936"/>
    </source>
</evidence>
<keyword evidence="4" id="KW-0479">Metal-binding</keyword>
<dbReference type="PROSITE" id="PS51746">
    <property type="entry name" value="PPM_2"/>
    <property type="match status" value="1"/>
</dbReference>
<dbReference type="EC" id="3.1.3.16" evidence="3"/>
<dbReference type="Gene3D" id="3.60.40.10">
    <property type="entry name" value="PPM-type phosphatase domain"/>
    <property type="match status" value="1"/>
</dbReference>
<dbReference type="Proteomes" id="UP001172457">
    <property type="component" value="Chromosome 1"/>
</dbReference>
<dbReference type="GO" id="GO:0004722">
    <property type="term" value="F:protein serine/threonine phosphatase activity"/>
    <property type="evidence" value="ECO:0007669"/>
    <property type="project" value="UniProtKB-EC"/>
</dbReference>
<proteinExistence type="inferred from homology"/>